<feature type="region of interest" description="Disordered" evidence="1">
    <location>
        <begin position="564"/>
        <end position="583"/>
    </location>
</feature>
<dbReference type="EMBL" id="VJMJ01000163">
    <property type="protein sequence ID" value="KAF0729551.1"/>
    <property type="molecule type" value="Genomic_DNA"/>
</dbReference>
<protein>
    <submittedName>
        <fullName evidence="2">Uncharacterized protein</fullName>
    </submittedName>
</protein>
<dbReference type="VEuPathDB" id="FungiDB:AeMF1_013294"/>
<proteinExistence type="predicted"/>
<feature type="compositionally biased region" description="Basic and acidic residues" evidence="1">
    <location>
        <begin position="564"/>
        <end position="573"/>
    </location>
</feature>
<feature type="region of interest" description="Disordered" evidence="1">
    <location>
        <begin position="1366"/>
        <end position="1415"/>
    </location>
</feature>
<gene>
    <name evidence="2" type="ORF">Ae201684_012819</name>
</gene>
<reference evidence="2 3" key="1">
    <citation type="submission" date="2019-07" db="EMBL/GenBank/DDBJ databases">
        <title>Genomics analysis of Aphanomyces spp. identifies a new class of oomycete effector associated with host adaptation.</title>
        <authorList>
            <person name="Gaulin E."/>
        </authorList>
    </citation>
    <scope>NUCLEOTIDE SEQUENCE [LARGE SCALE GENOMIC DNA]</scope>
    <source>
        <strain evidence="2 3">ATCC 201684</strain>
    </source>
</reference>
<dbReference type="VEuPathDB" id="FungiDB:AeMF1_013295"/>
<evidence type="ECO:0000313" key="3">
    <source>
        <dbReference type="Proteomes" id="UP000481153"/>
    </source>
</evidence>
<keyword evidence="3" id="KW-1185">Reference proteome</keyword>
<comment type="caution">
    <text evidence="2">The sequence shown here is derived from an EMBL/GenBank/DDBJ whole genome shotgun (WGS) entry which is preliminary data.</text>
</comment>
<evidence type="ECO:0000313" key="2">
    <source>
        <dbReference type="EMBL" id="KAF0729551.1"/>
    </source>
</evidence>
<accession>A0A6G0WQ97</accession>
<feature type="region of interest" description="Disordered" evidence="1">
    <location>
        <begin position="1499"/>
        <end position="1565"/>
    </location>
</feature>
<evidence type="ECO:0000256" key="1">
    <source>
        <dbReference type="SAM" id="MobiDB-lite"/>
    </source>
</evidence>
<organism evidence="2 3">
    <name type="scientific">Aphanomyces euteiches</name>
    <dbReference type="NCBI Taxonomy" id="100861"/>
    <lineage>
        <taxon>Eukaryota</taxon>
        <taxon>Sar</taxon>
        <taxon>Stramenopiles</taxon>
        <taxon>Oomycota</taxon>
        <taxon>Saprolegniomycetes</taxon>
        <taxon>Saprolegniales</taxon>
        <taxon>Verrucalvaceae</taxon>
        <taxon>Aphanomyces</taxon>
    </lineage>
</organism>
<feature type="region of interest" description="Disordered" evidence="1">
    <location>
        <begin position="375"/>
        <end position="397"/>
    </location>
</feature>
<sequence length="1565" mass="172355">MDDSSDRATKLAEAYEVDVALTAANILERVQTKGRVSVVDLISQAVEKPMAWLYDVVCTVESSGRVVRDVVNDVEGWVAAVEEMKPSPAAQIPQIGPLLASILATTKEVSSRQDLTTLVDIFVSEDPAIQSWCDENYKESLVDRVEDNLLAMKILHESSTPESYQWRSAETTNYWTQELDEVFPREDELVEHLAQDPVYLFRARTAESFSSLLQAFRLSLPPSSKFRHWWISSLEAPVNVILRQFGRRNILLSDPNSTVLQWNAVALIEQAFNCRKITPPPTTQFAWRLDVVRTLVEVAKDTFFNREIKFIIADKDIPLTSMTTIAEAPPGTASKQAFVSQIVEKMKQRTLVDWARHETNQLNINVAQCSIESSTHAPSSFAEEQPMDSTHTDTNSSSGVIPQPVGFDQNLESSVAIVAIVLDRHGYFPVSNFMAWIKTLGKKKLGGKTHDEFFDVVVSAVSLFATVTSDAPQMFLKKRKISSQMKHGANSAAKEWADRYITKTEKEIEKARLKLFQACLEKNPEGITNAINFIRSEPLHLKLAKDIQVAERILDSIAEKKPQAIDQSTKKATESSSSPVTTIKKDNHIGMESASDELQIAIEAAVEKFTTIALKWLATNSKYHVADIVGQTKTSPVQGVTNEEFADKIVDRMKQDKRLEFAVDPKGRPVFMLSVQNSEEEATKSSKELELAIQAEVEKFAIYALNTLGNNKYFYVANIEGQVKTSPVKELSRDDFVARLVDRMKIDKRLKFAVCPNGKDVFVLPGSQPTTTQPSAALENAVQAAADKFTASAIKALAKIKYYHVAEIPGQVKASPVKGISKDDFIAHIVDRVKQDKRLKFATDPCGNPVFMPNPQSSKVASPENVKIAVQAAADKFAASAVKALATNPHFRETEIKGQVKTSPVNGVSSEDFIARVLERTKQDSRLKHAIHPDGGLVFTLKAQSSDNTPTKSPAEIAIQAAVSKFTTYVLSTLASIKFFHLANIQGQVKSSPVKGLSKDGFVNLIVDRMKQDKRLKYDKDPKGNPIFTLTAPSKEPATPKPAKDLNAAIKAEVEKFTTSALNTLANNEYYYQAEIVGQVKASPINGVSREDFVAHIVNWMKQDKRLKHDNSPNGKPVFVLRAPKSAAVTSSMELTQAIQTAAEKYTASVLRYLANAEMFYVAHIQGQINASPVKGISRDDFIACVIDRTKQDKRLIYAVGPNGKPIFKLASSKSTIYQLKAKETTDEKKANSTEPKATTAILSKKVEESEENEKLPAGTTGMASYFQQVQEEETLLKDALDAIQAESMKSLELGNSILLEDIFNAIEIRLPVGTTLDILAIKLNDSLNSTLRVDLDAHGQATIVKVAEKDRRSVPLHQMTTSVVASGADGPAFPPAFDDASQMWGSQQNGPFSDEDADDSSDSSIDSGESDISSDDELDVEMHLAEDIPEDFLGIQNSHQLTHQADEITGVSYPAEENIHEARLASEGNVVPRNPVTQADQVHVHLSKDDINEDCPGIHNGHQLTEIPRDSSSAEENKETSLGDEGDTVSRSQTIPQDAIDIPSVPAVLTEPIKKSPEENCVVS</sequence>
<name>A0A6G0WQ97_9STRA</name>
<dbReference type="Proteomes" id="UP000481153">
    <property type="component" value="Unassembled WGS sequence"/>
</dbReference>
<feature type="compositionally biased region" description="Polar residues" evidence="1">
    <location>
        <begin position="387"/>
        <end position="397"/>
    </location>
</feature>